<keyword evidence="7" id="KW-1133">Transmembrane helix</keyword>
<sequence length="588" mass="67417">MGNSDKTNYKLPFYKELFISIASLFVLFVLVIFFFQFNLERESKKEMLNSILQDYNNLIYREYSSSKMTEARLDSIIKGITDKNLRVTIMTTNGKVLTDSGHNDSIPLPSHSTRPEVMEALQNGLGYAQRESATLGKDFFYSTRRYGDIIVRSSLPFDVSTMSMLKADNKFTYFLFAISILVILLLYYFCNKLSRSISILQEFSQKAEQDQPVDLHVKVAKNDIGDITHNIIRIYKNLRATKNELSIEKEKLITHLQFSKEGLAVFSTDKKAIIANNLFIQYVNLISDDQLTSTDDVFSLSEFKKITVFIDNNLWRANKTEEYISDSMTVTKNGKSFLIECIIFQDRTFEISLNNITQQEEESRLKKQLTQNIAHELKTPVSSIQGYMETIISNPSLSNEKRVIFLERCYAQTIRLTGLLQDISILNRIDESNDLFDMESIDLGLIINEVINDTIVQLEEKHMRVEISVPENAIINGNHSLLYSIFRNLTDNTIAYAGENTQVSINCYLQDANYYYFSFSDNGPGVSEEHLNRLFERFYRVDKGRSRKLGGTGLGLAIVKNAVIFHKGEILAKNKLDGGLEFLFTLKK</sequence>
<feature type="transmembrane region" description="Helical" evidence="7">
    <location>
        <begin position="17"/>
        <end position="37"/>
    </location>
</feature>
<dbReference type="SUPFAM" id="SSF47384">
    <property type="entry name" value="Homodimeric domain of signal transducing histidine kinase"/>
    <property type="match status" value="1"/>
</dbReference>
<evidence type="ECO:0000313" key="10">
    <source>
        <dbReference type="Proteomes" id="UP001205603"/>
    </source>
</evidence>
<keyword evidence="4" id="KW-0808">Transferase</keyword>
<evidence type="ECO:0000256" key="4">
    <source>
        <dbReference type="ARBA" id="ARBA00022679"/>
    </source>
</evidence>
<dbReference type="SMART" id="SM00387">
    <property type="entry name" value="HATPase_c"/>
    <property type="match status" value="1"/>
</dbReference>
<dbReference type="EC" id="2.7.13.3" evidence="2"/>
<dbReference type="InterPro" id="IPR003661">
    <property type="entry name" value="HisK_dim/P_dom"/>
</dbReference>
<evidence type="ECO:0000313" key="9">
    <source>
        <dbReference type="EMBL" id="MCP9612089.1"/>
    </source>
</evidence>
<dbReference type="Gene3D" id="3.30.565.10">
    <property type="entry name" value="Histidine kinase-like ATPase, C-terminal domain"/>
    <property type="match status" value="1"/>
</dbReference>
<name>A0ABT1MI91_9BACT</name>
<dbReference type="InterPro" id="IPR005467">
    <property type="entry name" value="His_kinase_dom"/>
</dbReference>
<comment type="caution">
    <text evidence="9">The sequence shown here is derived from an EMBL/GenBank/DDBJ whole genome shotgun (WGS) entry which is preliminary data.</text>
</comment>
<dbReference type="PRINTS" id="PR00344">
    <property type="entry name" value="BCTRLSENSOR"/>
</dbReference>
<dbReference type="InterPro" id="IPR003594">
    <property type="entry name" value="HATPase_dom"/>
</dbReference>
<evidence type="ECO:0000256" key="7">
    <source>
        <dbReference type="SAM" id="Phobius"/>
    </source>
</evidence>
<dbReference type="SUPFAM" id="SSF55874">
    <property type="entry name" value="ATPase domain of HSP90 chaperone/DNA topoisomerase II/histidine kinase"/>
    <property type="match status" value="1"/>
</dbReference>
<proteinExistence type="predicted"/>
<evidence type="ECO:0000259" key="8">
    <source>
        <dbReference type="PROSITE" id="PS50109"/>
    </source>
</evidence>
<keyword evidence="7" id="KW-0472">Membrane</keyword>
<dbReference type="EMBL" id="JANDHW010000007">
    <property type="protein sequence ID" value="MCP9612089.1"/>
    <property type="molecule type" value="Genomic_DNA"/>
</dbReference>
<dbReference type="InterPro" id="IPR036097">
    <property type="entry name" value="HisK_dim/P_sf"/>
</dbReference>
<feature type="transmembrane region" description="Helical" evidence="7">
    <location>
        <begin position="171"/>
        <end position="189"/>
    </location>
</feature>
<dbReference type="GO" id="GO:0005524">
    <property type="term" value="F:ATP binding"/>
    <property type="evidence" value="ECO:0007669"/>
    <property type="project" value="UniProtKB-KW"/>
</dbReference>
<dbReference type="CDD" id="cd00082">
    <property type="entry name" value="HisKA"/>
    <property type="match status" value="1"/>
</dbReference>
<keyword evidence="7" id="KW-0812">Transmembrane</keyword>
<comment type="catalytic activity">
    <reaction evidence="1">
        <text>ATP + protein L-histidine = ADP + protein N-phospho-L-histidine.</text>
        <dbReference type="EC" id="2.7.13.3"/>
    </reaction>
</comment>
<keyword evidence="6" id="KW-0902">Two-component regulatory system</keyword>
<dbReference type="Pfam" id="PF00512">
    <property type="entry name" value="HisKA"/>
    <property type="match status" value="1"/>
</dbReference>
<keyword evidence="9" id="KW-0547">Nucleotide-binding</keyword>
<dbReference type="Proteomes" id="UP001205603">
    <property type="component" value="Unassembled WGS sequence"/>
</dbReference>
<gene>
    <name evidence="9" type="ORF">NMU02_08305</name>
</gene>
<organism evidence="9 10">
    <name type="scientific">Coprobacter tertius</name>
    <dbReference type="NCBI Taxonomy" id="2944915"/>
    <lineage>
        <taxon>Bacteria</taxon>
        <taxon>Pseudomonadati</taxon>
        <taxon>Bacteroidota</taxon>
        <taxon>Bacteroidia</taxon>
        <taxon>Bacteroidales</taxon>
        <taxon>Barnesiellaceae</taxon>
        <taxon>Coprobacter</taxon>
    </lineage>
</organism>
<keyword evidence="3" id="KW-0597">Phosphoprotein</keyword>
<evidence type="ECO:0000256" key="5">
    <source>
        <dbReference type="ARBA" id="ARBA00022777"/>
    </source>
</evidence>
<dbReference type="PROSITE" id="PS50109">
    <property type="entry name" value="HIS_KIN"/>
    <property type="match status" value="1"/>
</dbReference>
<evidence type="ECO:0000256" key="2">
    <source>
        <dbReference type="ARBA" id="ARBA00012438"/>
    </source>
</evidence>
<dbReference type="PANTHER" id="PTHR45453:SF1">
    <property type="entry name" value="PHOSPHATE REGULON SENSOR PROTEIN PHOR"/>
    <property type="match status" value="1"/>
</dbReference>
<evidence type="ECO:0000256" key="1">
    <source>
        <dbReference type="ARBA" id="ARBA00000085"/>
    </source>
</evidence>
<dbReference type="RefSeq" id="WP_255027338.1">
    <property type="nucleotide sequence ID" value="NZ_JANDHW010000007.1"/>
</dbReference>
<keyword evidence="10" id="KW-1185">Reference proteome</keyword>
<keyword evidence="5" id="KW-0418">Kinase</keyword>
<dbReference type="InterPro" id="IPR036890">
    <property type="entry name" value="HATPase_C_sf"/>
</dbReference>
<reference evidence="9 10" key="1">
    <citation type="submission" date="2022-07" db="EMBL/GenBank/DDBJ databases">
        <title>Fecal culturing of patients with breast cancer.</title>
        <authorList>
            <person name="Teng N.M.Y."/>
            <person name="Kiu R."/>
            <person name="Evans R."/>
            <person name="Baker D.J."/>
            <person name="Zenner C."/>
            <person name="Robinson S.D."/>
            <person name="Hall L.J."/>
        </authorList>
    </citation>
    <scope>NUCLEOTIDE SEQUENCE [LARGE SCALE GENOMIC DNA]</scope>
    <source>
        <strain evidence="9 10">LH1063</strain>
    </source>
</reference>
<dbReference type="InterPro" id="IPR004358">
    <property type="entry name" value="Sig_transdc_His_kin-like_C"/>
</dbReference>
<feature type="domain" description="Histidine kinase" evidence="8">
    <location>
        <begin position="372"/>
        <end position="588"/>
    </location>
</feature>
<dbReference type="SMART" id="SM00388">
    <property type="entry name" value="HisKA"/>
    <property type="match status" value="1"/>
</dbReference>
<keyword evidence="9" id="KW-0067">ATP-binding</keyword>
<evidence type="ECO:0000256" key="6">
    <source>
        <dbReference type="ARBA" id="ARBA00023012"/>
    </source>
</evidence>
<evidence type="ECO:0000256" key="3">
    <source>
        <dbReference type="ARBA" id="ARBA00022553"/>
    </source>
</evidence>
<dbReference type="Pfam" id="PF02518">
    <property type="entry name" value="HATPase_c"/>
    <property type="match status" value="1"/>
</dbReference>
<dbReference type="Gene3D" id="1.10.287.130">
    <property type="match status" value="1"/>
</dbReference>
<protein>
    <recommendedName>
        <fullName evidence="2">histidine kinase</fullName>
        <ecNumber evidence="2">2.7.13.3</ecNumber>
    </recommendedName>
</protein>
<accession>A0ABT1MI91</accession>
<dbReference type="InterPro" id="IPR050351">
    <property type="entry name" value="BphY/WalK/GraS-like"/>
</dbReference>
<dbReference type="PANTHER" id="PTHR45453">
    <property type="entry name" value="PHOSPHATE REGULON SENSOR PROTEIN PHOR"/>
    <property type="match status" value="1"/>
</dbReference>